<feature type="compositionally biased region" description="Basic and acidic residues" evidence="3">
    <location>
        <begin position="127"/>
        <end position="138"/>
    </location>
</feature>
<comment type="similarity">
    <text evidence="1">Belongs to the prokaryotic/mitochondrial release factor family.</text>
</comment>
<dbReference type="SUPFAM" id="SSF75620">
    <property type="entry name" value="Release factor"/>
    <property type="match status" value="1"/>
</dbReference>
<dbReference type="Proteomes" id="UP000178082">
    <property type="component" value="Unassembled WGS sequence"/>
</dbReference>
<gene>
    <name evidence="5" type="ORF">A3G31_08895</name>
</gene>
<dbReference type="InterPro" id="IPR045853">
    <property type="entry name" value="Pep_chain_release_fac_I_sf"/>
</dbReference>
<keyword evidence="2" id="KW-0809">Transit peptide</keyword>
<name>A0A1F7SGV4_9BACT</name>
<evidence type="ECO:0000256" key="1">
    <source>
        <dbReference type="ARBA" id="ARBA00010835"/>
    </source>
</evidence>
<organism evidence="5 6">
    <name type="scientific">Candidatus Schekmanbacteria bacterium RIFCSPLOWO2_12_FULL_38_15</name>
    <dbReference type="NCBI Taxonomy" id="1817883"/>
    <lineage>
        <taxon>Bacteria</taxon>
        <taxon>Candidatus Schekmaniibacteriota</taxon>
    </lineage>
</organism>
<dbReference type="STRING" id="1817883.A3G31_08895"/>
<evidence type="ECO:0000259" key="4">
    <source>
        <dbReference type="Pfam" id="PF00472"/>
    </source>
</evidence>
<dbReference type="Pfam" id="PF00472">
    <property type="entry name" value="RF-1"/>
    <property type="match status" value="1"/>
</dbReference>
<dbReference type="PANTHER" id="PTHR46203">
    <property type="entry name" value="PROBABLE PEPTIDE CHAIN RELEASE FACTOR C12ORF65"/>
    <property type="match status" value="1"/>
</dbReference>
<protein>
    <submittedName>
        <fullName evidence="5">Peptide chain release factor 1</fullName>
    </submittedName>
</protein>
<feature type="compositionally biased region" description="Basic residues" evidence="3">
    <location>
        <begin position="103"/>
        <end position="126"/>
    </location>
</feature>
<evidence type="ECO:0000313" key="6">
    <source>
        <dbReference type="Proteomes" id="UP000178082"/>
    </source>
</evidence>
<dbReference type="InterPro" id="IPR000352">
    <property type="entry name" value="Pep_chain_release_fac_I"/>
</dbReference>
<feature type="domain" description="Prokaryotic-type class I peptide chain release factors" evidence="4">
    <location>
        <begin position="23"/>
        <end position="130"/>
    </location>
</feature>
<evidence type="ECO:0000313" key="5">
    <source>
        <dbReference type="EMBL" id="OGL53020.1"/>
    </source>
</evidence>
<dbReference type="AlphaFoldDB" id="A0A1F7SGV4"/>
<sequence>MSSFGINTDKEKKLFQRMGKLGIFEKDIIEKFIRSGGKGGQNVNKTSTCVYLKHIPTGIEVKVQRERSQSLNRFLARRLLVQKIEEMVFKKKSEIRQKIEKIRRQKRKRSKRAKEKILKDKKHHSEKKALRRSDYERD</sequence>
<dbReference type="InterPro" id="IPR052405">
    <property type="entry name" value="Mito_Transl_Release_Factor"/>
</dbReference>
<dbReference type="PANTHER" id="PTHR46203:SF1">
    <property type="entry name" value="MITOCHONDRIAL TRANSLATION RELEASE FACTOR IN RESCUE"/>
    <property type="match status" value="1"/>
</dbReference>
<evidence type="ECO:0000256" key="2">
    <source>
        <dbReference type="ARBA" id="ARBA00022946"/>
    </source>
</evidence>
<evidence type="ECO:0000256" key="3">
    <source>
        <dbReference type="SAM" id="MobiDB-lite"/>
    </source>
</evidence>
<comment type="caution">
    <text evidence="5">The sequence shown here is derived from an EMBL/GenBank/DDBJ whole genome shotgun (WGS) entry which is preliminary data.</text>
</comment>
<feature type="region of interest" description="Disordered" evidence="3">
    <location>
        <begin position="99"/>
        <end position="138"/>
    </location>
</feature>
<reference evidence="5 6" key="1">
    <citation type="journal article" date="2016" name="Nat. Commun.">
        <title>Thousands of microbial genomes shed light on interconnected biogeochemical processes in an aquifer system.</title>
        <authorList>
            <person name="Anantharaman K."/>
            <person name="Brown C.T."/>
            <person name="Hug L.A."/>
            <person name="Sharon I."/>
            <person name="Castelle C.J."/>
            <person name="Probst A.J."/>
            <person name="Thomas B.C."/>
            <person name="Singh A."/>
            <person name="Wilkins M.J."/>
            <person name="Karaoz U."/>
            <person name="Brodie E.L."/>
            <person name="Williams K.H."/>
            <person name="Hubbard S.S."/>
            <person name="Banfield J.F."/>
        </authorList>
    </citation>
    <scope>NUCLEOTIDE SEQUENCE [LARGE SCALE GENOMIC DNA]</scope>
</reference>
<proteinExistence type="inferred from homology"/>
<accession>A0A1F7SGV4</accession>
<dbReference type="EMBL" id="MGDI01000028">
    <property type="protein sequence ID" value="OGL53020.1"/>
    <property type="molecule type" value="Genomic_DNA"/>
</dbReference>
<dbReference type="Gene3D" id="3.30.160.20">
    <property type="match status" value="1"/>
</dbReference>
<dbReference type="GO" id="GO:0003747">
    <property type="term" value="F:translation release factor activity"/>
    <property type="evidence" value="ECO:0007669"/>
    <property type="project" value="InterPro"/>
</dbReference>